<reference evidence="1 2" key="1">
    <citation type="submission" date="2016-01" db="EMBL/GenBank/DDBJ databases">
        <authorList>
            <person name="Oliw E.H."/>
        </authorList>
    </citation>
    <scope>NUCLEOTIDE SEQUENCE [LARGE SCALE GENOMIC DNA]</scope>
    <source>
        <strain evidence="1 2">MJR8628B</strain>
    </source>
</reference>
<protein>
    <submittedName>
        <fullName evidence="1">Uncharacterized protein</fullName>
    </submittedName>
</protein>
<name>A0A133KP32_BIFBI</name>
<evidence type="ECO:0000313" key="1">
    <source>
        <dbReference type="EMBL" id="KWZ81344.1"/>
    </source>
</evidence>
<gene>
    <name evidence="1" type="ORF">HMPREF3196_01087</name>
</gene>
<evidence type="ECO:0000313" key="2">
    <source>
        <dbReference type="Proteomes" id="UP000070092"/>
    </source>
</evidence>
<proteinExistence type="predicted"/>
<organism evidence="1 2">
    <name type="scientific">Bifidobacterium bifidum</name>
    <dbReference type="NCBI Taxonomy" id="1681"/>
    <lineage>
        <taxon>Bacteria</taxon>
        <taxon>Bacillati</taxon>
        <taxon>Actinomycetota</taxon>
        <taxon>Actinomycetes</taxon>
        <taxon>Bifidobacteriales</taxon>
        <taxon>Bifidobacteriaceae</taxon>
        <taxon>Bifidobacterium</taxon>
    </lineage>
</organism>
<accession>A0A133KP32</accession>
<dbReference type="Proteomes" id="UP000070092">
    <property type="component" value="Unassembled WGS sequence"/>
</dbReference>
<dbReference type="EMBL" id="LRPO01000032">
    <property type="protein sequence ID" value="KWZ81344.1"/>
    <property type="molecule type" value="Genomic_DNA"/>
</dbReference>
<dbReference type="PATRIC" id="fig|1681.53.peg.1070"/>
<dbReference type="AlphaFoldDB" id="A0A133KP32"/>
<comment type="caution">
    <text evidence="1">The sequence shown here is derived from an EMBL/GenBank/DDBJ whole genome shotgun (WGS) entry which is preliminary data.</text>
</comment>
<sequence length="70" mass="7395">MPCFGVTLCGYRHAVRVRGVTVSWKPLETLGFVVPSLCARAHTVTVPAQRDATAAIARCRPSSPPLASGC</sequence>